<dbReference type="Proteomes" id="UP000492821">
    <property type="component" value="Unassembled WGS sequence"/>
</dbReference>
<evidence type="ECO:0000313" key="1">
    <source>
        <dbReference type="Proteomes" id="UP000492821"/>
    </source>
</evidence>
<keyword evidence="1" id="KW-1185">Reference proteome</keyword>
<reference evidence="1" key="1">
    <citation type="journal article" date="2013" name="Genetics">
        <title>The draft genome and transcriptome of Panagrellus redivivus are shaped by the harsh demands of a free-living lifestyle.</title>
        <authorList>
            <person name="Srinivasan J."/>
            <person name="Dillman A.R."/>
            <person name="Macchietto M.G."/>
            <person name="Heikkinen L."/>
            <person name="Lakso M."/>
            <person name="Fracchia K.M."/>
            <person name="Antoshechkin I."/>
            <person name="Mortazavi A."/>
            <person name="Wong G."/>
            <person name="Sternberg P.W."/>
        </authorList>
    </citation>
    <scope>NUCLEOTIDE SEQUENCE [LARGE SCALE GENOMIC DNA]</scope>
    <source>
        <strain evidence="1">MT8872</strain>
    </source>
</reference>
<name>A0A7E4VQP5_PANRE</name>
<accession>A0A7E4VQP5</accession>
<protein>
    <submittedName>
        <fullName evidence="2">Glyco_hydro_18 domain-containing protein</fullName>
    </submittedName>
</protein>
<dbReference type="WBParaSite" id="Pan_g24047.t1">
    <property type="protein sequence ID" value="Pan_g24047.t1"/>
    <property type="gene ID" value="Pan_g24047"/>
</dbReference>
<reference evidence="2" key="2">
    <citation type="submission" date="2020-10" db="UniProtKB">
        <authorList>
            <consortium name="WormBaseParasite"/>
        </authorList>
    </citation>
    <scope>IDENTIFICATION</scope>
</reference>
<evidence type="ECO:0000313" key="2">
    <source>
        <dbReference type="WBParaSite" id="Pan_g24047.t1"/>
    </source>
</evidence>
<proteinExistence type="predicted"/>
<organism evidence="1 2">
    <name type="scientific">Panagrellus redivivus</name>
    <name type="common">Microworm</name>
    <dbReference type="NCBI Taxonomy" id="6233"/>
    <lineage>
        <taxon>Eukaryota</taxon>
        <taxon>Metazoa</taxon>
        <taxon>Ecdysozoa</taxon>
        <taxon>Nematoda</taxon>
        <taxon>Chromadorea</taxon>
        <taxon>Rhabditida</taxon>
        <taxon>Tylenchina</taxon>
        <taxon>Panagrolaimomorpha</taxon>
        <taxon>Panagrolaimoidea</taxon>
        <taxon>Panagrolaimidae</taxon>
        <taxon>Panagrellus</taxon>
    </lineage>
</organism>
<sequence>MKNCMLPNLTIMFTTDEPFAKFNFNDFYTLLKIQRKGVSIMISAMGYTPEFESYTHKKVRAQKDYAFATLRDALTYVYASRILFIKRLRSRNKKTTLCVFFTLLRATVMLHHNSFVATWYLPLTTDSAPGRLNHSELPVTESEL</sequence>
<dbReference type="AlphaFoldDB" id="A0A7E4VQP5"/>